<gene>
    <name evidence="3" type="ORF">NWFMUON74_00860</name>
</gene>
<dbReference type="RefSeq" id="WP_187686059.1">
    <property type="nucleotide sequence ID" value="NZ_AP023396.1"/>
</dbReference>
<dbReference type="KEGG" id="nwl:NWFMUON74_00860"/>
<reference evidence="3 4" key="1">
    <citation type="submission" date="2020-08" db="EMBL/GenBank/DDBJ databases">
        <title>Genome Sequencing of Nocardia wallacei strain FMUON74 and assembly.</title>
        <authorList>
            <person name="Toyokawa M."/>
            <person name="Uesaka K."/>
        </authorList>
    </citation>
    <scope>NUCLEOTIDE SEQUENCE [LARGE SCALE GENOMIC DNA]</scope>
    <source>
        <strain evidence="3 4">FMUON74</strain>
    </source>
</reference>
<dbReference type="Proteomes" id="UP000516173">
    <property type="component" value="Chromosome"/>
</dbReference>
<evidence type="ECO:0000256" key="1">
    <source>
        <dbReference type="ARBA" id="ARBA00023152"/>
    </source>
</evidence>
<evidence type="ECO:0000313" key="3">
    <source>
        <dbReference type="EMBL" id="BCK52314.1"/>
    </source>
</evidence>
<dbReference type="CDD" id="cd07067">
    <property type="entry name" value="HP_PGM_like"/>
    <property type="match status" value="1"/>
</dbReference>
<dbReference type="SMART" id="SM00855">
    <property type="entry name" value="PGAM"/>
    <property type="match status" value="1"/>
</dbReference>
<dbReference type="InterPro" id="IPR001345">
    <property type="entry name" value="PG/BPGM_mutase_AS"/>
</dbReference>
<dbReference type="PANTHER" id="PTHR48100:SF1">
    <property type="entry name" value="HISTIDINE PHOSPHATASE FAMILY PROTEIN-RELATED"/>
    <property type="match status" value="1"/>
</dbReference>
<dbReference type="PANTHER" id="PTHR48100">
    <property type="entry name" value="BROAD-SPECIFICITY PHOSPHATASE YOR283W-RELATED"/>
    <property type="match status" value="1"/>
</dbReference>
<evidence type="ECO:0000313" key="4">
    <source>
        <dbReference type="Proteomes" id="UP000516173"/>
    </source>
</evidence>
<dbReference type="Gene3D" id="3.40.50.1240">
    <property type="entry name" value="Phosphoglycerate mutase-like"/>
    <property type="match status" value="1"/>
</dbReference>
<protein>
    <submittedName>
        <fullName evidence="3">Phosphoglycerate mutase</fullName>
    </submittedName>
</protein>
<evidence type="ECO:0000256" key="2">
    <source>
        <dbReference type="ARBA" id="ARBA00023235"/>
    </source>
</evidence>
<dbReference type="GeneID" id="80344719"/>
<dbReference type="AlphaFoldDB" id="A0A7G1KFW5"/>
<keyword evidence="2" id="KW-0413">Isomerase</keyword>
<dbReference type="EMBL" id="AP023396">
    <property type="protein sequence ID" value="BCK52314.1"/>
    <property type="molecule type" value="Genomic_DNA"/>
</dbReference>
<dbReference type="Pfam" id="PF00300">
    <property type="entry name" value="His_Phos_1"/>
    <property type="match status" value="1"/>
</dbReference>
<dbReference type="SUPFAM" id="SSF53254">
    <property type="entry name" value="Phosphoglycerate mutase-like"/>
    <property type="match status" value="1"/>
</dbReference>
<name>A0A7G1KFW5_9NOCA</name>
<keyword evidence="4" id="KW-1185">Reference proteome</keyword>
<accession>A0A7G1KFW5</accession>
<dbReference type="PROSITE" id="PS00175">
    <property type="entry name" value="PG_MUTASE"/>
    <property type="match status" value="1"/>
</dbReference>
<dbReference type="InterPro" id="IPR029033">
    <property type="entry name" value="His_PPase_superfam"/>
</dbReference>
<dbReference type="InterPro" id="IPR013078">
    <property type="entry name" value="His_Pase_superF_clade-1"/>
</dbReference>
<dbReference type="GO" id="GO:0005737">
    <property type="term" value="C:cytoplasm"/>
    <property type="evidence" value="ECO:0007669"/>
    <property type="project" value="TreeGrafter"/>
</dbReference>
<keyword evidence="1" id="KW-0324">Glycolysis</keyword>
<dbReference type="GO" id="GO:0016791">
    <property type="term" value="F:phosphatase activity"/>
    <property type="evidence" value="ECO:0007669"/>
    <property type="project" value="TreeGrafter"/>
</dbReference>
<dbReference type="InterPro" id="IPR050275">
    <property type="entry name" value="PGM_Phosphatase"/>
</dbReference>
<proteinExistence type="predicted"/>
<organism evidence="3 4">
    <name type="scientific">Nocardia wallacei</name>
    <dbReference type="NCBI Taxonomy" id="480035"/>
    <lineage>
        <taxon>Bacteria</taxon>
        <taxon>Bacillati</taxon>
        <taxon>Actinomycetota</taxon>
        <taxon>Actinomycetes</taxon>
        <taxon>Mycobacteriales</taxon>
        <taxon>Nocardiaceae</taxon>
        <taxon>Nocardia</taxon>
    </lineage>
</organism>
<sequence>MTTTAHTGEPNRAGKLILVRHGETEGNVAKVLDTRLPGLPLTERGVAQAKSFGASLPVAPRRLFSSPALRARQTAGHIESVTGVPAEVLDGVYEVQVGDLEGANSDAAHRLFQQIYHRWHHGELDVRIPGGESGQDVLDRYLLVLEHLRLTYLTPGDLREEGDILLVSHGAAMRLAGRALGGVAPPFATNNHLGNTETIELVPNYGPADGDEPPFAGWECVRWGRYTPPFETEIEPTADDPMG</sequence>